<sequence length="189" mass="20117">MRAELTDEHGYYLVAVDQDAEIPHPRGEGTAERPRAAGAAQTLLPRGEGTTGPDCTPGEKSALLPRGEGTTPDCPALLGYAGLRAPRGGSQADVQTIAVAPEVRGWGLGRGLMHALIAETGRRSIPELFLEVRADNAVALALYRSLGFVEISVRRRYYNDGGAAIVMRLQVPATRMQLAGSDRPGETRS</sequence>
<proteinExistence type="predicted"/>
<keyword evidence="1" id="KW-0808">Transferase</keyword>
<dbReference type="AlphaFoldDB" id="A0A2A6FP65"/>
<dbReference type="PROSITE" id="PS51186">
    <property type="entry name" value="GNAT"/>
    <property type="match status" value="1"/>
</dbReference>
<feature type="domain" description="N-acetyltransferase" evidence="4">
    <location>
        <begin position="77"/>
        <end position="172"/>
    </location>
</feature>
<dbReference type="PANTHER" id="PTHR43420">
    <property type="entry name" value="ACETYLTRANSFERASE"/>
    <property type="match status" value="1"/>
</dbReference>
<reference evidence="6" key="1">
    <citation type="submission" date="2017-03" db="EMBL/GenBank/DDBJ databases">
        <authorList>
            <person name="Lund M.B."/>
        </authorList>
    </citation>
    <scope>NUCLEOTIDE SEQUENCE [LARGE SCALE GENOMIC DNA]</scope>
</reference>
<dbReference type="EMBL" id="NAEP01000056">
    <property type="protein sequence ID" value="PDQ34386.1"/>
    <property type="molecule type" value="Genomic_DNA"/>
</dbReference>
<keyword evidence="2" id="KW-0012">Acyltransferase</keyword>
<feature type="region of interest" description="Disordered" evidence="3">
    <location>
        <begin position="43"/>
        <end position="70"/>
    </location>
</feature>
<dbReference type="GO" id="GO:0016747">
    <property type="term" value="F:acyltransferase activity, transferring groups other than amino-acyl groups"/>
    <property type="evidence" value="ECO:0007669"/>
    <property type="project" value="InterPro"/>
</dbReference>
<evidence type="ECO:0000256" key="1">
    <source>
        <dbReference type="ARBA" id="ARBA00022679"/>
    </source>
</evidence>
<dbReference type="Proteomes" id="UP000219994">
    <property type="component" value="Unassembled WGS sequence"/>
</dbReference>
<dbReference type="Gene3D" id="3.40.630.30">
    <property type="match status" value="1"/>
</dbReference>
<dbReference type="Pfam" id="PF00583">
    <property type="entry name" value="Acetyltransf_1"/>
    <property type="match status" value="1"/>
</dbReference>
<evidence type="ECO:0000313" key="5">
    <source>
        <dbReference type="EMBL" id="PDQ34386.1"/>
    </source>
</evidence>
<evidence type="ECO:0000256" key="3">
    <source>
        <dbReference type="SAM" id="MobiDB-lite"/>
    </source>
</evidence>
<name>A0A2A6FP65_9MICO</name>
<gene>
    <name evidence="5" type="ORF">B5766_11825</name>
</gene>
<evidence type="ECO:0000313" key="6">
    <source>
        <dbReference type="Proteomes" id="UP000219994"/>
    </source>
</evidence>
<dbReference type="InterPro" id="IPR016181">
    <property type="entry name" value="Acyl_CoA_acyltransferase"/>
</dbReference>
<dbReference type="CDD" id="cd04301">
    <property type="entry name" value="NAT_SF"/>
    <property type="match status" value="1"/>
</dbReference>
<dbReference type="InterPro" id="IPR050680">
    <property type="entry name" value="YpeA/RimI_acetyltransf"/>
</dbReference>
<protein>
    <recommendedName>
        <fullName evidence="4">N-acetyltransferase domain-containing protein</fullName>
    </recommendedName>
</protein>
<evidence type="ECO:0000256" key="2">
    <source>
        <dbReference type="ARBA" id="ARBA00023315"/>
    </source>
</evidence>
<dbReference type="SUPFAM" id="SSF55729">
    <property type="entry name" value="Acyl-CoA N-acyltransferases (Nat)"/>
    <property type="match status" value="1"/>
</dbReference>
<comment type="caution">
    <text evidence="5">The sequence shown here is derived from an EMBL/GenBank/DDBJ whole genome shotgun (WGS) entry which is preliminary data.</text>
</comment>
<dbReference type="InterPro" id="IPR000182">
    <property type="entry name" value="GNAT_dom"/>
</dbReference>
<evidence type="ECO:0000259" key="4">
    <source>
        <dbReference type="PROSITE" id="PS51186"/>
    </source>
</evidence>
<organism evidence="5 6">
    <name type="scientific">Candidatus Lumbricidiphila eiseniae</name>
    <dbReference type="NCBI Taxonomy" id="1969409"/>
    <lineage>
        <taxon>Bacteria</taxon>
        <taxon>Bacillati</taxon>
        <taxon>Actinomycetota</taxon>
        <taxon>Actinomycetes</taxon>
        <taxon>Micrococcales</taxon>
        <taxon>Microbacteriaceae</taxon>
        <taxon>Candidatus Lumbricidiphila</taxon>
    </lineage>
</organism>
<dbReference type="PANTHER" id="PTHR43420:SF12">
    <property type="entry name" value="N-ACETYLTRANSFERASE DOMAIN-CONTAINING PROTEIN"/>
    <property type="match status" value="1"/>
</dbReference>
<accession>A0A2A6FP65</accession>